<dbReference type="Pfam" id="PF24245">
    <property type="entry name" value="INO80F"/>
    <property type="match status" value="1"/>
</dbReference>
<evidence type="ECO:0000256" key="2">
    <source>
        <dbReference type="ARBA" id="ARBA00023242"/>
    </source>
</evidence>
<reference evidence="6" key="1">
    <citation type="submission" date="2021-07" db="EMBL/GenBank/DDBJ databases">
        <title>Elsinoe batatas strain:CRI-CJ2 Genome sequencing and assembly.</title>
        <authorList>
            <person name="Huang L."/>
        </authorList>
    </citation>
    <scope>NUCLEOTIDE SEQUENCE</scope>
    <source>
        <strain evidence="6">CRI-CJ2</strain>
    </source>
</reference>
<dbReference type="GO" id="GO:0005634">
    <property type="term" value="C:nucleus"/>
    <property type="evidence" value="ECO:0007669"/>
    <property type="project" value="UniProtKB-SubCell"/>
</dbReference>
<keyword evidence="3" id="KW-0175">Coiled coil</keyword>
<gene>
    <name evidence="6" type="ORF">KVT40_007859</name>
</gene>
<evidence type="ECO:0000313" key="6">
    <source>
        <dbReference type="EMBL" id="KAG8624792.1"/>
    </source>
</evidence>
<feature type="coiled-coil region" evidence="3">
    <location>
        <begin position="15"/>
        <end position="42"/>
    </location>
</feature>
<keyword evidence="7" id="KW-1185">Reference proteome</keyword>
<feature type="compositionally biased region" description="Gly residues" evidence="4">
    <location>
        <begin position="96"/>
        <end position="110"/>
    </location>
</feature>
<feature type="region of interest" description="Disordered" evidence="4">
    <location>
        <begin position="71"/>
        <end position="128"/>
    </location>
</feature>
<comment type="caution">
    <text evidence="6">The sequence shown here is derived from an EMBL/GenBank/DDBJ whole genome shotgun (WGS) entry which is preliminary data.</text>
</comment>
<accession>A0A8K0KWF4</accession>
<sequence>MTTPPISTPLPPSVEKAYYRKCIELKRRLNEVEEANDAARVRRLRLDRAILKMRLERAFLLEQLGRRMEVVEADGEGHGERERRGDRRGDGRGDGVHGVTGEGEGVGGRNGSLDQGTGVGGEEGGQGR</sequence>
<evidence type="ECO:0000256" key="1">
    <source>
        <dbReference type="ARBA" id="ARBA00004123"/>
    </source>
</evidence>
<feature type="domain" description="INO80 complex subunit F" evidence="5">
    <location>
        <begin position="18"/>
        <end position="64"/>
    </location>
</feature>
<feature type="compositionally biased region" description="Basic and acidic residues" evidence="4">
    <location>
        <begin position="71"/>
        <end position="95"/>
    </location>
</feature>
<dbReference type="AlphaFoldDB" id="A0A8K0KWF4"/>
<protein>
    <recommendedName>
        <fullName evidence="5">INO80 complex subunit F domain-containing protein</fullName>
    </recommendedName>
</protein>
<evidence type="ECO:0000256" key="4">
    <source>
        <dbReference type="SAM" id="MobiDB-lite"/>
    </source>
</evidence>
<name>A0A8K0KWF4_9PEZI</name>
<evidence type="ECO:0000313" key="7">
    <source>
        <dbReference type="Proteomes" id="UP000809789"/>
    </source>
</evidence>
<proteinExistence type="predicted"/>
<comment type="subcellular location">
    <subcellularLocation>
        <location evidence="1">Nucleus</location>
    </subcellularLocation>
</comment>
<feature type="compositionally biased region" description="Gly residues" evidence="4">
    <location>
        <begin position="117"/>
        <end position="128"/>
    </location>
</feature>
<keyword evidence="2" id="KW-0539">Nucleus</keyword>
<dbReference type="Proteomes" id="UP000809789">
    <property type="component" value="Unassembled WGS sequence"/>
</dbReference>
<evidence type="ECO:0000259" key="5">
    <source>
        <dbReference type="Pfam" id="PF24245"/>
    </source>
</evidence>
<dbReference type="EMBL" id="JAESVG020000009">
    <property type="protein sequence ID" value="KAG8624792.1"/>
    <property type="molecule type" value="Genomic_DNA"/>
</dbReference>
<evidence type="ECO:0000256" key="3">
    <source>
        <dbReference type="SAM" id="Coils"/>
    </source>
</evidence>
<dbReference type="InterPro" id="IPR056513">
    <property type="entry name" value="INO80F"/>
</dbReference>
<organism evidence="6 7">
    <name type="scientific">Elsinoe batatas</name>
    <dbReference type="NCBI Taxonomy" id="2601811"/>
    <lineage>
        <taxon>Eukaryota</taxon>
        <taxon>Fungi</taxon>
        <taxon>Dikarya</taxon>
        <taxon>Ascomycota</taxon>
        <taxon>Pezizomycotina</taxon>
        <taxon>Dothideomycetes</taxon>
        <taxon>Dothideomycetidae</taxon>
        <taxon>Myriangiales</taxon>
        <taxon>Elsinoaceae</taxon>
        <taxon>Elsinoe</taxon>
    </lineage>
</organism>